<dbReference type="SUPFAM" id="SSF52540">
    <property type="entry name" value="P-loop containing nucleoside triphosphate hydrolases"/>
    <property type="match status" value="1"/>
</dbReference>
<dbReference type="PANTHER" id="PTHR43335:SF4">
    <property type="entry name" value="ABC TRANSPORTER, ATP-BINDING PROTEIN"/>
    <property type="match status" value="1"/>
</dbReference>
<dbReference type="InterPro" id="IPR003593">
    <property type="entry name" value="AAA+_ATPase"/>
</dbReference>
<keyword evidence="2" id="KW-0813">Transport</keyword>
<evidence type="ECO:0000256" key="2">
    <source>
        <dbReference type="ARBA" id="ARBA00022448"/>
    </source>
</evidence>
<protein>
    <submittedName>
        <fullName evidence="6">Putative ABC transporter ATP-binding protein</fullName>
    </submittedName>
</protein>
<evidence type="ECO:0000256" key="1">
    <source>
        <dbReference type="ARBA" id="ARBA00005417"/>
    </source>
</evidence>
<dbReference type="InterPro" id="IPR003439">
    <property type="entry name" value="ABC_transporter-like_ATP-bd"/>
</dbReference>
<evidence type="ECO:0000256" key="4">
    <source>
        <dbReference type="ARBA" id="ARBA00022840"/>
    </source>
</evidence>
<name>A0A2P2BYP8_9ZZZZ</name>
<dbReference type="InterPro" id="IPR027417">
    <property type="entry name" value="P-loop_NTPase"/>
</dbReference>
<organism evidence="6">
    <name type="scientific">metagenome</name>
    <dbReference type="NCBI Taxonomy" id="256318"/>
    <lineage>
        <taxon>unclassified sequences</taxon>
        <taxon>metagenomes</taxon>
    </lineage>
</organism>
<gene>
    <name evidence="6" type="ORF">NOCA2220074</name>
</gene>
<keyword evidence="3" id="KW-0547">Nucleotide-binding</keyword>
<dbReference type="AlphaFoldDB" id="A0A2P2BYP8"/>
<evidence type="ECO:0000313" key="6">
    <source>
        <dbReference type="EMBL" id="CUR54883.1"/>
    </source>
</evidence>
<accession>A0A2P2BYP8</accession>
<dbReference type="GO" id="GO:0016887">
    <property type="term" value="F:ATP hydrolysis activity"/>
    <property type="evidence" value="ECO:0007669"/>
    <property type="project" value="InterPro"/>
</dbReference>
<comment type="similarity">
    <text evidence="1">Belongs to the ABC transporter superfamily.</text>
</comment>
<proteinExistence type="inferred from homology"/>
<sequence length="317" mass="33568">MTLTHHQHVDVQVRGLGKQYGDRRAVDDVSFDVPAGSVTALLGGNGAGKSTSIRLMLGLSVGEGETLFAGTRLAELGAPQRTVGAFLGSPGFHPNRTARRHLTALCVAYGLPRSRADEVLALTGLADRRSSAPRTFSTGLRQRLGIATALLADPPVLVLDEPTNGLDPQGIRDMRGMLRDHAAAGGTVLMATHVLSEVEFIADRVVIMESGVVVAESPVADIVGPSPDQTLKVTCENPLLLADLVRSAGGSADVAESGELTVHGLTDRVVAGLARDQRILVWAIGRTQRTMEDYFLTQVDRQRFSADHEAGAHHAAL</sequence>
<dbReference type="SMART" id="SM00382">
    <property type="entry name" value="AAA"/>
    <property type="match status" value="1"/>
</dbReference>
<dbReference type="PANTHER" id="PTHR43335">
    <property type="entry name" value="ABC TRANSPORTER, ATP-BINDING PROTEIN"/>
    <property type="match status" value="1"/>
</dbReference>
<reference evidence="6" key="1">
    <citation type="submission" date="2015-08" db="EMBL/GenBank/DDBJ databases">
        <authorList>
            <person name="Babu N.S."/>
            <person name="Beckwith C.J."/>
            <person name="Beseler K.G."/>
            <person name="Brison A."/>
            <person name="Carone J.V."/>
            <person name="Caskin T.P."/>
            <person name="Diamond M."/>
            <person name="Durham M.E."/>
            <person name="Foxe J.M."/>
            <person name="Go M."/>
            <person name="Henderson B.A."/>
            <person name="Jones I.B."/>
            <person name="McGettigan J.A."/>
            <person name="Micheletti S.J."/>
            <person name="Nasrallah M.E."/>
            <person name="Ortiz D."/>
            <person name="Piller C.R."/>
            <person name="Privatt S.R."/>
            <person name="Schneider S.L."/>
            <person name="Sharp S."/>
            <person name="Smith T.C."/>
            <person name="Stanton J.D."/>
            <person name="Ullery H.E."/>
            <person name="Wilson R.J."/>
            <person name="Serrano M.G."/>
            <person name="Buck G."/>
            <person name="Lee V."/>
            <person name="Wang Y."/>
            <person name="Carvalho R."/>
            <person name="Voegtly L."/>
            <person name="Shi R."/>
            <person name="Duckworth R."/>
            <person name="Johnson A."/>
            <person name="Loviza R."/>
            <person name="Walstead R."/>
            <person name="Shah Z."/>
            <person name="Kiflezghi M."/>
            <person name="Wade K."/>
            <person name="Ball S.L."/>
            <person name="Bradley K.W."/>
            <person name="Asai D.J."/>
            <person name="Bowman C.A."/>
            <person name="Russell D.A."/>
            <person name="Pope W.H."/>
            <person name="Jacobs-Sera D."/>
            <person name="Hendrix R.W."/>
            <person name="Hatfull G.F."/>
        </authorList>
    </citation>
    <scope>NUCLEOTIDE SEQUENCE</scope>
</reference>
<dbReference type="PROSITE" id="PS50893">
    <property type="entry name" value="ABC_TRANSPORTER_2"/>
    <property type="match status" value="1"/>
</dbReference>
<dbReference type="Pfam" id="PF00005">
    <property type="entry name" value="ABC_tran"/>
    <property type="match status" value="1"/>
</dbReference>
<evidence type="ECO:0000259" key="5">
    <source>
        <dbReference type="PROSITE" id="PS50893"/>
    </source>
</evidence>
<dbReference type="Gene3D" id="3.40.50.300">
    <property type="entry name" value="P-loop containing nucleotide triphosphate hydrolases"/>
    <property type="match status" value="1"/>
</dbReference>
<feature type="domain" description="ABC transporter" evidence="5">
    <location>
        <begin position="11"/>
        <end position="235"/>
    </location>
</feature>
<dbReference type="GO" id="GO:0005524">
    <property type="term" value="F:ATP binding"/>
    <property type="evidence" value="ECO:0007669"/>
    <property type="project" value="UniProtKB-KW"/>
</dbReference>
<dbReference type="EMBL" id="CZKA01000015">
    <property type="protein sequence ID" value="CUR54883.1"/>
    <property type="molecule type" value="Genomic_DNA"/>
</dbReference>
<keyword evidence="4 6" id="KW-0067">ATP-binding</keyword>
<evidence type="ECO:0000256" key="3">
    <source>
        <dbReference type="ARBA" id="ARBA00022741"/>
    </source>
</evidence>